<dbReference type="InterPro" id="IPR000340">
    <property type="entry name" value="Dual-sp_phosphatase_cat-dom"/>
</dbReference>
<dbReference type="Proteomes" id="UP001159042">
    <property type="component" value="Unassembled WGS sequence"/>
</dbReference>
<proteinExistence type="predicted"/>
<evidence type="ECO:0000313" key="2">
    <source>
        <dbReference type="EMBL" id="KAJ8917433.1"/>
    </source>
</evidence>
<sequence>MSFKKKFSRGPLPDKWLHCPPNGNRLILSKFMPLKTPLSSDFDHQLPAGLRHYPQDIFRLARRNKVRIGLWIDLTNTNRYYRREEIQEEGCEYVKIRCKGHNEAPTESDTQFFISVVHEYIVKAPHQCIAVHCTHGFNRTGFLITAFLVEQLKIDVGTALQIFSEARPPGIYKQVYIKELFRRYGNVENVPRAPSLPKWCQDLYDHNQKHVSKVITKRKQTVL</sequence>
<dbReference type="SUPFAM" id="SSF52799">
    <property type="entry name" value="(Phosphotyrosine protein) phosphatases II"/>
    <property type="match status" value="1"/>
</dbReference>
<dbReference type="Pfam" id="PF00782">
    <property type="entry name" value="DSPc"/>
    <property type="match status" value="1"/>
</dbReference>
<gene>
    <name evidence="2" type="ORF">NQ315_005480</name>
</gene>
<dbReference type="InterPro" id="IPR051029">
    <property type="entry name" value="mRNA_Capping_Enz/RNA_Phosphat"/>
</dbReference>
<dbReference type="PANTHER" id="PTHR10367">
    <property type="entry name" value="MRNA-CAPPING ENZYME"/>
    <property type="match status" value="1"/>
</dbReference>
<dbReference type="AlphaFoldDB" id="A0AAV8VST8"/>
<dbReference type="Gene3D" id="3.90.190.10">
    <property type="entry name" value="Protein tyrosine phosphatase superfamily"/>
    <property type="match status" value="1"/>
</dbReference>
<evidence type="ECO:0000259" key="1">
    <source>
        <dbReference type="PROSITE" id="PS50056"/>
    </source>
</evidence>
<evidence type="ECO:0000313" key="3">
    <source>
        <dbReference type="Proteomes" id="UP001159042"/>
    </source>
</evidence>
<dbReference type="InterPro" id="IPR000387">
    <property type="entry name" value="Tyr_Pase_dom"/>
</dbReference>
<keyword evidence="3" id="KW-1185">Reference proteome</keyword>
<dbReference type="PROSITE" id="PS50056">
    <property type="entry name" value="TYR_PHOSPHATASE_2"/>
    <property type="match status" value="1"/>
</dbReference>
<feature type="domain" description="Tyrosine specific protein phosphatases" evidence="1">
    <location>
        <begin position="111"/>
        <end position="168"/>
    </location>
</feature>
<dbReference type="PROSITE" id="PS00383">
    <property type="entry name" value="TYR_PHOSPHATASE_1"/>
    <property type="match status" value="1"/>
</dbReference>
<dbReference type="GO" id="GO:0006370">
    <property type="term" value="P:7-methylguanosine mRNA capping"/>
    <property type="evidence" value="ECO:0007669"/>
    <property type="project" value="TreeGrafter"/>
</dbReference>
<dbReference type="InterPro" id="IPR029021">
    <property type="entry name" value="Prot-tyrosine_phosphatase-like"/>
</dbReference>
<organism evidence="2 3">
    <name type="scientific">Exocentrus adspersus</name>
    <dbReference type="NCBI Taxonomy" id="1586481"/>
    <lineage>
        <taxon>Eukaryota</taxon>
        <taxon>Metazoa</taxon>
        <taxon>Ecdysozoa</taxon>
        <taxon>Arthropoda</taxon>
        <taxon>Hexapoda</taxon>
        <taxon>Insecta</taxon>
        <taxon>Pterygota</taxon>
        <taxon>Neoptera</taxon>
        <taxon>Endopterygota</taxon>
        <taxon>Coleoptera</taxon>
        <taxon>Polyphaga</taxon>
        <taxon>Cucujiformia</taxon>
        <taxon>Chrysomeloidea</taxon>
        <taxon>Cerambycidae</taxon>
        <taxon>Lamiinae</taxon>
        <taxon>Acanthocinini</taxon>
        <taxon>Exocentrus</taxon>
    </lineage>
</organism>
<dbReference type="GO" id="GO:0004484">
    <property type="term" value="F:mRNA guanylyltransferase activity"/>
    <property type="evidence" value="ECO:0007669"/>
    <property type="project" value="TreeGrafter"/>
</dbReference>
<protein>
    <recommendedName>
        <fullName evidence="1">Tyrosine specific protein phosphatases domain-containing protein</fullName>
    </recommendedName>
</protein>
<comment type="caution">
    <text evidence="2">The sequence shown here is derived from an EMBL/GenBank/DDBJ whole genome shotgun (WGS) entry which is preliminary data.</text>
</comment>
<reference evidence="2 3" key="1">
    <citation type="journal article" date="2023" name="Insect Mol. Biol.">
        <title>Genome sequencing provides insights into the evolution of gene families encoding plant cell wall-degrading enzymes in longhorned beetles.</title>
        <authorList>
            <person name="Shin N.R."/>
            <person name="Okamura Y."/>
            <person name="Kirsch R."/>
            <person name="Pauchet Y."/>
        </authorList>
    </citation>
    <scope>NUCLEOTIDE SEQUENCE [LARGE SCALE GENOMIC DNA]</scope>
    <source>
        <strain evidence="2">EAD_L_NR</strain>
    </source>
</reference>
<name>A0AAV8VST8_9CUCU</name>
<dbReference type="EMBL" id="JANEYG010000033">
    <property type="protein sequence ID" value="KAJ8917433.1"/>
    <property type="molecule type" value="Genomic_DNA"/>
</dbReference>
<dbReference type="PANTHER" id="PTHR10367:SF17">
    <property type="entry name" value="MRNA-CAPPING ENZYME"/>
    <property type="match status" value="1"/>
</dbReference>
<dbReference type="InterPro" id="IPR016130">
    <property type="entry name" value="Tyr_Pase_AS"/>
</dbReference>
<accession>A0AAV8VST8</accession>